<feature type="compositionally biased region" description="Polar residues" evidence="2">
    <location>
        <begin position="11"/>
        <end position="39"/>
    </location>
</feature>
<dbReference type="GO" id="GO:0008168">
    <property type="term" value="F:methyltransferase activity"/>
    <property type="evidence" value="ECO:0007669"/>
    <property type="project" value="UniProtKB-KW"/>
</dbReference>
<name>A0A8H3WNL0_9PEZI</name>
<evidence type="ECO:0000313" key="3">
    <source>
        <dbReference type="EMBL" id="KAF0331318.1"/>
    </source>
</evidence>
<sequence>MADLSKAPKSPDSTPGPTVTSPARSKTASPRSKTASPRSPGSPEIEAAPDQVEVDEGVDASASVTDEQLSTYTASLSSSVLDYPTENGRRYHAFRAGVYYGPNDETELDRLDLLSAVVFKSIGKLYYAPVEEEKTHRVLDIGTGTGIWAIEAAEHFPNAEIIGNDLSASQPTWVPPNVKFEIDDVESPWVAKPYDFIFSRTMAGAIKDWPKLVNNIYKLIYPPLSRCGWAEFQDWNTRYYSDDGSLAAEHACTKMCDTFAEACNIIGHDPNPGSKIAQWVEEAGFINVYHRQFTIPIGPWAKDPHYKELGMMNLAQILEGLETFMLRLLTGVLGWSNIEVQVLLAQVRNELKKGAFHGYMKFYVVYGQKPNSNSPEVRQDAAEIEAEDIDSFSQLHGGNPVTDDQLSSYTASLSSSVVDYPVEHGRTYHAFRSGAYYAPNDEGELDRLDFLSTLVFRVIGQRYLAPIEKHKVQRILDIGTGTGIWACEIGEELPHAEVIGNDLSPSQTIWVPPNVKFEVDDVESPWISKKFDFIFCRAMAGAIQDWPKLARSMFEHTNSGGWVEFQDWDLLYRSDDGTITDNHESLRMVKIFIDVCRQIGREACPGPLQEQLARDAGFVNIVHQKFKVPIGPWAKDPYYKDIGTMNLICVLEGLEAFYLRLLTGVLGWSREEVLVTLATVRNELKSGIFHAHMELAEQATADAASPKSWTLPSRSKTASPTVPGSPPGEHTAHDEGGDTVTQETQIEVDQQANEDTPIPDDQLSVSAYTKSLSSSVVDYPTEHGRRYHAFRHGAYYGPNDEAELDRLDFLSDFLIKVMEGKLYHAQIDSNRVHRILDIGTGTGIWAVQIADEFPNAEVVGNDLSPVQMEWVPPNVKFEVDDVESPWIGPKYDFIFSRTMAGAIADWPQLAKNVFENTNPGGWVEFQDWDIVYHCDDGTLIEDTYTMKMDRMFLEACQMIGRDPCPGPQLEGWVKDAGFVNVRHKMFKIPIGTWPKDARLKDLGHMNVIQIMDGLEAYNMRLFTSVLGWAQVEAQVLFAEVRREMKSNRYHGYTQFHVAYGQVPEAEAESPGSPQAVTEQATRPEPQQSHIEVDEGFSDNVSIPDSQLSISGYAASVTSSVLDYPTENGRRYHAFRHGTYYGPNDEDELDRLDFNSSFLIKLTENKLYHAPLQEDKVHRILDVGTGTGIWAVEISELFPNAEVIGNDLSPVQTTWVPPNVKFEVDDVESTWVAGNYDFIYSRFMAGAIADWPKLVKNTFANTNPGGWVEFQDWDLLYRSDDDSINDEHYSMKMDKMFMECSRKVGRDPQPGPQLEQWMRDAGFVNIHHKMIKAPLGTWPKDPYLRELGHMNMIQALDGLEAYNLRLYTSILGWTKEEAEILFAHVRNEMRTNTFHAYINYHVVYGQVPEATK</sequence>
<organism evidence="3 4">
    <name type="scientific">Colletotrichum asianum</name>
    <dbReference type="NCBI Taxonomy" id="702518"/>
    <lineage>
        <taxon>Eukaryota</taxon>
        <taxon>Fungi</taxon>
        <taxon>Dikarya</taxon>
        <taxon>Ascomycota</taxon>
        <taxon>Pezizomycotina</taxon>
        <taxon>Sordariomycetes</taxon>
        <taxon>Hypocreomycetidae</taxon>
        <taxon>Glomerellales</taxon>
        <taxon>Glomerellaceae</taxon>
        <taxon>Colletotrichum</taxon>
        <taxon>Colletotrichum gloeosporioides species complex</taxon>
    </lineage>
</organism>
<protein>
    <submittedName>
        <fullName evidence="3">Methyltransferase domain-containing protein</fullName>
    </submittedName>
</protein>
<comment type="similarity">
    <text evidence="1">Belongs to the methyltransferase superfamily. LaeA methyltransferase family.</text>
</comment>
<evidence type="ECO:0000313" key="4">
    <source>
        <dbReference type="Proteomes" id="UP000434172"/>
    </source>
</evidence>
<feature type="region of interest" description="Disordered" evidence="2">
    <location>
        <begin position="1"/>
        <end position="59"/>
    </location>
</feature>
<dbReference type="GO" id="GO:0032259">
    <property type="term" value="P:methylation"/>
    <property type="evidence" value="ECO:0007669"/>
    <property type="project" value="UniProtKB-KW"/>
</dbReference>
<feature type="region of interest" description="Disordered" evidence="2">
    <location>
        <begin position="1064"/>
        <end position="1087"/>
    </location>
</feature>
<dbReference type="InterPro" id="IPR029063">
    <property type="entry name" value="SAM-dependent_MTases_sf"/>
</dbReference>
<feature type="compositionally biased region" description="Polar residues" evidence="2">
    <location>
        <begin position="707"/>
        <end position="722"/>
    </location>
</feature>
<dbReference type="PANTHER" id="PTHR43591:SF10">
    <property type="entry name" value="ABC TRANSMEMBRANE TYPE-1 DOMAIN-CONTAINING PROTEIN-RELATED"/>
    <property type="match status" value="1"/>
</dbReference>
<evidence type="ECO:0000256" key="1">
    <source>
        <dbReference type="ARBA" id="ARBA00038158"/>
    </source>
</evidence>
<feature type="region of interest" description="Disordered" evidence="2">
    <location>
        <begin position="702"/>
        <end position="738"/>
    </location>
</feature>
<dbReference type="Gene3D" id="3.40.50.150">
    <property type="entry name" value="Vaccinia Virus protein VP39"/>
    <property type="match status" value="4"/>
</dbReference>
<gene>
    <name evidence="3" type="ORF">GQ607_001626</name>
</gene>
<dbReference type="EMBL" id="WOWK01000004">
    <property type="protein sequence ID" value="KAF0331318.1"/>
    <property type="molecule type" value="Genomic_DNA"/>
</dbReference>
<proteinExistence type="inferred from homology"/>
<dbReference type="PANTHER" id="PTHR43591">
    <property type="entry name" value="METHYLTRANSFERASE"/>
    <property type="match status" value="1"/>
</dbReference>
<evidence type="ECO:0000256" key="2">
    <source>
        <dbReference type="SAM" id="MobiDB-lite"/>
    </source>
</evidence>
<dbReference type="Proteomes" id="UP000434172">
    <property type="component" value="Unassembled WGS sequence"/>
</dbReference>
<accession>A0A8H3WNL0</accession>
<comment type="caution">
    <text evidence="3">The sequence shown here is derived from an EMBL/GenBank/DDBJ whole genome shotgun (WGS) entry which is preliminary data.</text>
</comment>
<dbReference type="CDD" id="cd02440">
    <property type="entry name" value="AdoMet_MTases"/>
    <property type="match status" value="4"/>
</dbReference>
<feature type="compositionally biased region" description="Polar residues" evidence="2">
    <location>
        <begin position="1071"/>
        <end position="1087"/>
    </location>
</feature>
<dbReference type="Pfam" id="PF13489">
    <property type="entry name" value="Methyltransf_23"/>
    <property type="match status" value="4"/>
</dbReference>
<reference evidence="3 4" key="1">
    <citation type="submission" date="2019-12" db="EMBL/GenBank/DDBJ databases">
        <title>A genome sequence resource for the geographically widespread anthracnose pathogen Colletotrichum asianum.</title>
        <authorList>
            <person name="Meng Y."/>
        </authorList>
    </citation>
    <scope>NUCLEOTIDE SEQUENCE [LARGE SCALE GENOMIC DNA]</scope>
    <source>
        <strain evidence="3 4">ICMP 18580</strain>
    </source>
</reference>
<keyword evidence="3" id="KW-0489">Methyltransferase</keyword>
<keyword evidence="4" id="KW-1185">Reference proteome</keyword>
<keyword evidence="3" id="KW-0808">Transferase</keyword>
<dbReference type="SUPFAM" id="SSF53335">
    <property type="entry name" value="S-adenosyl-L-methionine-dependent methyltransferases"/>
    <property type="match status" value="4"/>
</dbReference>
<dbReference type="OrthoDB" id="2013972at2759"/>